<dbReference type="Ensembl" id="ENSDCDT00010027449.1">
    <property type="protein sequence ID" value="ENSDCDP00010022926.1"/>
    <property type="gene ID" value="ENSDCDG00010013364.1"/>
</dbReference>
<proteinExistence type="inferred from homology"/>
<keyword evidence="6" id="KW-1133">Transmembrane helix</keyword>
<dbReference type="PANTHER" id="PTHR45618">
    <property type="entry name" value="MITOCHONDRIAL DICARBOXYLATE CARRIER-RELATED"/>
    <property type="match status" value="1"/>
</dbReference>
<dbReference type="InterPro" id="IPR023395">
    <property type="entry name" value="MCP_dom_sf"/>
</dbReference>
<dbReference type="GO" id="GO:0055085">
    <property type="term" value="P:transmembrane transport"/>
    <property type="evidence" value="ECO:0007669"/>
    <property type="project" value="InterPro"/>
</dbReference>
<dbReference type="SUPFAM" id="SSF103506">
    <property type="entry name" value="Mitochondrial carrier"/>
    <property type="match status" value="1"/>
</dbReference>
<evidence type="ECO:0000313" key="11">
    <source>
        <dbReference type="Proteomes" id="UP000694580"/>
    </source>
</evidence>
<dbReference type="GO" id="GO:0016020">
    <property type="term" value="C:membrane"/>
    <property type="evidence" value="ECO:0007669"/>
    <property type="project" value="UniProtKB-SubCell"/>
</dbReference>
<comment type="subcellular location">
    <subcellularLocation>
        <location evidence="1">Membrane</location>
        <topology evidence="1">Multi-pass membrane protein</topology>
    </subcellularLocation>
</comment>
<keyword evidence="7 8" id="KW-0472">Membrane</keyword>
<gene>
    <name evidence="10" type="primary">UCP2</name>
</gene>
<evidence type="ECO:0000256" key="6">
    <source>
        <dbReference type="ARBA" id="ARBA00022989"/>
    </source>
</evidence>
<reference evidence="10" key="2">
    <citation type="submission" date="2025-09" db="UniProtKB">
        <authorList>
            <consortium name="Ensembl"/>
        </authorList>
    </citation>
    <scope>IDENTIFICATION</scope>
</reference>
<feature type="repeat" description="Solcar" evidence="8">
    <location>
        <begin position="175"/>
        <end position="260"/>
    </location>
</feature>
<keyword evidence="3 9" id="KW-0813">Transport</keyword>
<evidence type="ECO:0000256" key="3">
    <source>
        <dbReference type="ARBA" id="ARBA00022448"/>
    </source>
</evidence>
<evidence type="ECO:0000256" key="5">
    <source>
        <dbReference type="ARBA" id="ARBA00022737"/>
    </source>
</evidence>
<protein>
    <submittedName>
        <fullName evidence="10">Uncharacterized protein</fullName>
    </submittedName>
</protein>
<evidence type="ECO:0000256" key="8">
    <source>
        <dbReference type="PROSITE-ProRule" id="PRU00282"/>
    </source>
</evidence>
<evidence type="ECO:0000256" key="4">
    <source>
        <dbReference type="ARBA" id="ARBA00022692"/>
    </source>
</evidence>
<accession>A0AAY4BRX6</accession>
<sequence length="303" mass="32968">MVGFKPADVPPTATVKLVGAGTAACIADLFHISSGQPAKVRLQAPTSTGPGLQYRGVFGTITTMVRTEGPLSLYNGLVQFYAQGSEHVGIGSRILAGCTTGAMAVAVAQPTDVVKVRFRPRLALLGSANDTVVPLMLTKTIARQEGLCGLFIIYSKQALVPTSPRNAIVNCSELMNLPCHFTSAFGAGFAPQWWPRPVDVVKTRYMNSSKGQYGSALDCALAMLTKEGPKAFYKGFMPSFLRLGSWNVVMFVTYEAQLHPKSFSSMAHLFLCSLCLLWRSGFFQATIPYRPYWWGLQKYQSCL</sequence>
<dbReference type="PROSITE" id="PS50920">
    <property type="entry name" value="SOLCAR"/>
    <property type="match status" value="2"/>
</dbReference>
<evidence type="ECO:0000256" key="2">
    <source>
        <dbReference type="ARBA" id="ARBA00006375"/>
    </source>
</evidence>
<reference evidence="10" key="1">
    <citation type="submission" date="2025-08" db="UniProtKB">
        <authorList>
            <consortium name="Ensembl"/>
        </authorList>
    </citation>
    <scope>IDENTIFICATION</scope>
</reference>
<organism evidence="10 11">
    <name type="scientific">Denticeps clupeoides</name>
    <name type="common">denticle herring</name>
    <dbReference type="NCBI Taxonomy" id="299321"/>
    <lineage>
        <taxon>Eukaryota</taxon>
        <taxon>Metazoa</taxon>
        <taxon>Chordata</taxon>
        <taxon>Craniata</taxon>
        <taxon>Vertebrata</taxon>
        <taxon>Euteleostomi</taxon>
        <taxon>Actinopterygii</taxon>
        <taxon>Neopterygii</taxon>
        <taxon>Teleostei</taxon>
        <taxon>Clupei</taxon>
        <taxon>Clupeiformes</taxon>
        <taxon>Denticipitoidei</taxon>
        <taxon>Denticipitidae</taxon>
        <taxon>Denticeps</taxon>
    </lineage>
</organism>
<dbReference type="InterPro" id="IPR002067">
    <property type="entry name" value="MCP"/>
</dbReference>
<dbReference type="Proteomes" id="UP000694580">
    <property type="component" value="Unplaced"/>
</dbReference>
<dbReference type="GeneTree" id="ENSGT00940000159524"/>
<evidence type="ECO:0000256" key="7">
    <source>
        <dbReference type="ARBA" id="ARBA00023136"/>
    </source>
</evidence>
<dbReference type="InterPro" id="IPR018108">
    <property type="entry name" value="MCP_transmembrane"/>
</dbReference>
<dbReference type="InterPro" id="IPR050391">
    <property type="entry name" value="Mito_Metabolite_Transporter"/>
</dbReference>
<evidence type="ECO:0000256" key="1">
    <source>
        <dbReference type="ARBA" id="ARBA00004141"/>
    </source>
</evidence>
<name>A0AAY4BRX6_9TELE</name>
<dbReference type="Pfam" id="PF00153">
    <property type="entry name" value="Mito_carr"/>
    <property type="match status" value="3"/>
</dbReference>
<keyword evidence="5" id="KW-0677">Repeat</keyword>
<dbReference type="PRINTS" id="PR00784">
    <property type="entry name" value="MTUNCOUPLING"/>
</dbReference>
<keyword evidence="4 8" id="KW-0812">Transmembrane</keyword>
<feature type="repeat" description="Solcar" evidence="8">
    <location>
        <begin position="15"/>
        <end position="101"/>
    </location>
</feature>
<dbReference type="AlphaFoldDB" id="A0AAY4BRX6"/>
<evidence type="ECO:0000256" key="9">
    <source>
        <dbReference type="RuleBase" id="RU000488"/>
    </source>
</evidence>
<dbReference type="Gene3D" id="1.50.40.10">
    <property type="entry name" value="Mitochondrial carrier domain"/>
    <property type="match status" value="1"/>
</dbReference>
<evidence type="ECO:0000313" key="10">
    <source>
        <dbReference type="Ensembl" id="ENSDCDP00010022926.1"/>
    </source>
</evidence>
<keyword evidence="11" id="KW-1185">Reference proteome</keyword>
<comment type="similarity">
    <text evidence="2 9">Belongs to the mitochondrial carrier (TC 2.A.29) family.</text>
</comment>